<dbReference type="InterPro" id="IPR041489">
    <property type="entry name" value="PDZ_6"/>
</dbReference>
<dbReference type="GO" id="GO:0008233">
    <property type="term" value="F:peptidase activity"/>
    <property type="evidence" value="ECO:0007669"/>
    <property type="project" value="UniProtKB-KW"/>
</dbReference>
<name>A0ABV5J7B7_9BACT</name>
<dbReference type="PROSITE" id="PS50106">
    <property type="entry name" value="PDZ"/>
    <property type="match status" value="1"/>
</dbReference>
<protein>
    <submittedName>
        <fullName evidence="2">Aspartyl protease family protein</fullName>
    </submittedName>
</protein>
<sequence length="387" mass="44124">MKEEKRKVKIPFFDHNNLVVVPVSLNKGEPLNFLLDTGVKSNILFSKGIGDAMGLFYTRKLNLMGADGKTVLTALVSPNNHFDLGPVEGTFQAILVLTEDFFELDKVIGVPIHGILGYEFFKFNPVKIDYDNQLISFYRKDVFKCKPFGYREMNLDFDNYKPYIQSTIKQYNGPDLEAKLLIDTGANHGLLLNRETSEDIVLPPVTLETHLGRALGGNLFGHVGRIRKYSMGRLSFKRVITSFPEETDYSSIIIGSGRKGSLGSDVISRLQVIFDYPRERLFFKKGGKFGTPFVYDMSGMDVKMASLEDRKYYISEVRENSPAENLGIKPGDEIVKINQLPAEYWQLHEILELLKSEEGKEILLTLRRKEEQEWKIMEVSLTLKKQL</sequence>
<dbReference type="Gene3D" id="2.30.42.10">
    <property type="match status" value="1"/>
</dbReference>
<keyword evidence="3" id="KW-1185">Reference proteome</keyword>
<dbReference type="GO" id="GO:0006508">
    <property type="term" value="P:proteolysis"/>
    <property type="evidence" value="ECO:0007669"/>
    <property type="project" value="UniProtKB-KW"/>
</dbReference>
<dbReference type="SMART" id="SM00228">
    <property type="entry name" value="PDZ"/>
    <property type="match status" value="1"/>
</dbReference>
<dbReference type="SUPFAM" id="SSF50156">
    <property type="entry name" value="PDZ domain-like"/>
    <property type="match status" value="1"/>
</dbReference>
<reference evidence="2 3" key="1">
    <citation type="submission" date="2024-09" db="EMBL/GenBank/DDBJ databases">
        <authorList>
            <person name="Sun Q."/>
            <person name="Mori K."/>
        </authorList>
    </citation>
    <scope>NUCLEOTIDE SEQUENCE [LARGE SCALE GENOMIC DNA]</scope>
    <source>
        <strain evidence="2 3">CECT 7682</strain>
    </source>
</reference>
<keyword evidence="2" id="KW-0378">Hydrolase</keyword>
<dbReference type="EMBL" id="JBHMEW010000063">
    <property type="protein sequence ID" value="MFB9212712.1"/>
    <property type="molecule type" value="Genomic_DNA"/>
</dbReference>
<dbReference type="InterPro" id="IPR036034">
    <property type="entry name" value="PDZ_sf"/>
</dbReference>
<organism evidence="2 3">
    <name type="scientific">Echinicola jeungdonensis</name>
    <dbReference type="NCBI Taxonomy" id="709343"/>
    <lineage>
        <taxon>Bacteria</taxon>
        <taxon>Pseudomonadati</taxon>
        <taxon>Bacteroidota</taxon>
        <taxon>Cytophagia</taxon>
        <taxon>Cytophagales</taxon>
        <taxon>Cyclobacteriaceae</taxon>
        <taxon>Echinicola</taxon>
    </lineage>
</organism>
<comment type="caution">
    <text evidence="2">The sequence shown here is derived from an EMBL/GenBank/DDBJ whole genome shotgun (WGS) entry which is preliminary data.</text>
</comment>
<dbReference type="InterPro" id="IPR021109">
    <property type="entry name" value="Peptidase_aspartic_dom_sf"/>
</dbReference>
<dbReference type="Pfam" id="PF13650">
    <property type="entry name" value="Asp_protease_2"/>
    <property type="match status" value="2"/>
</dbReference>
<evidence type="ECO:0000259" key="1">
    <source>
        <dbReference type="PROSITE" id="PS50106"/>
    </source>
</evidence>
<gene>
    <name evidence="2" type="ORF">ACFFUR_12930</name>
</gene>
<dbReference type="Gene3D" id="2.40.70.10">
    <property type="entry name" value="Acid Proteases"/>
    <property type="match status" value="2"/>
</dbReference>
<keyword evidence="2" id="KW-0645">Protease</keyword>
<feature type="domain" description="PDZ" evidence="1">
    <location>
        <begin position="299"/>
        <end position="369"/>
    </location>
</feature>
<evidence type="ECO:0000313" key="2">
    <source>
        <dbReference type="EMBL" id="MFB9212712.1"/>
    </source>
</evidence>
<dbReference type="Proteomes" id="UP001589654">
    <property type="component" value="Unassembled WGS sequence"/>
</dbReference>
<dbReference type="Pfam" id="PF17820">
    <property type="entry name" value="PDZ_6"/>
    <property type="match status" value="1"/>
</dbReference>
<dbReference type="RefSeq" id="WP_290247515.1">
    <property type="nucleotide sequence ID" value="NZ_JAUFQT010000001.1"/>
</dbReference>
<proteinExistence type="predicted"/>
<evidence type="ECO:0000313" key="3">
    <source>
        <dbReference type="Proteomes" id="UP001589654"/>
    </source>
</evidence>
<dbReference type="InterPro" id="IPR001478">
    <property type="entry name" value="PDZ"/>
</dbReference>
<accession>A0ABV5J7B7</accession>